<dbReference type="RefSeq" id="WP_283224710.1">
    <property type="nucleotide sequence ID" value="NZ_JASGBH010000007.1"/>
</dbReference>
<name>A0ABT6X870_9BURK</name>
<dbReference type="Pfam" id="PF06892">
    <property type="entry name" value="Phage_CP76"/>
    <property type="match status" value="1"/>
</dbReference>
<reference evidence="1" key="1">
    <citation type="submission" date="2023-05" db="EMBL/GenBank/DDBJ databases">
        <title>Limnohabitans sp. strain HM2-2 Genome sequencing and assembly.</title>
        <authorList>
            <person name="Jung Y."/>
        </authorList>
    </citation>
    <scope>NUCLEOTIDE SEQUENCE</scope>
    <source>
        <strain evidence="1">HM2-2</strain>
    </source>
</reference>
<dbReference type="InterPro" id="IPR009679">
    <property type="entry name" value="Phage_186_CII-like"/>
</dbReference>
<keyword evidence="2" id="KW-1185">Reference proteome</keyword>
<dbReference type="EMBL" id="JASGBH010000007">
    <property type="protein sequence ID" value="MDI9234336.1"/>
    <property type="molecule type" value="Genomic_DNA"/>
</dbReference>
<gene>
    <name evidence="1" type="ORF">QLQ16_10855</name>
</gene>
<evidence type="ECO:0000313" key="1">
    <source>
        <dbReference type="EMBL" id="MDI9234336.1"/>
    </source>
</evidence>
<organism evidence="1 2">
    <name type="scientific">Limnohabitans lacus</name>
    <dbReference type="NCBI Taxonomy" id="3045173"/>
    <lineage>
        <taxon>Bacteria</taxon>
        <taxon>Pseudomonadati</taxon>
        <taxon>Pseudomonadota</taxon>
        <taxon>Betaproteobacteria</taxon>
        <taxon>Burkholderiales</taxon>
        <taxon>Comamonadaceae</taxon>
        <taxon>Limnohabitans</taxon>
    </lineage>
</organism>
<proteinExistence type="predicted"/>
<protein>
    <submittedName>
        <fullName evidence="1">Uncharacterized protein</fullName>
    </submittedName>
</protein>
<evidence type="ECO:0000313" key="2">
    <source>
        <dbReference type="Proteomes" id="UP001431902"/>
    </source>
</evidence>
<accession>A0ABT6X870</accession>
<dbReference type="Proteomes" id="UP001431902">
    <property type="component" value="Unassembled WGS sequence"/>
</dbReference>
<comment type="caution">
    <text evidence="1">The sequence shown here is derived from an EMBL/GenBank/DDBJ whole genome shotgun (WGS) entry which is preliminary data.</text>
</comment>
<sequence length="155" mass="16499">MDIRDVAANVVHDYPGGAPSLAPRIGKNATTLAHELNGTGAAKLGLLDAEKITLRTGDMRILEAFALNCGQMLVPLPAAFNADADDCMVRLATTAREFGDLCTEVATDLADGSISDNELARIDRECGELMASLRPLREALARRNQAGKPTTEDHP</sequence>